<keyword evidence="2" id="KW-0966">Cell projection</keyword>
<dbReference type="OrthoDB" id="9799867at2"/>
<organism evidence="2 3">
    <name type="scientific">Jeotgalibacillus proteolyticus</name>
    <dbReference type="NCBI Taxonomy" id="2082395"/>
    <lineage>
        <taxon>Bacteria</taxon>
        <taxon>Bacillati</taxon>
        <taxon>Bacillota</taxon>
        <taxon>Bacilli</taxon>
        <taxon>Bacillales</taxon>
        <taxon>Caryophanaceae</taxon>
        <taxon>Jeotgalibacillus</taxon>
    </lineage>
</organism>
<dbReference type="Gene3D" id="3.30.160.170">
    <property type="entry name" value="FlaG-like"/>
    <property type="match status" value="1"/>
</dbReference>
<dbReference type="Pfam" id="PF03646">
    <property type="entry name" value="FlaG"/>
    <property type="match status" value="1"/>
</dbReference>
<keyword evidence="3" id="KW-1185">Reference proteome</keyword>
<evidence type="ECO:0000313" key="2">
    <source>
        <dbReference type="EMBL" id="PPA70240.1"/>
    </source>
</evidence>
<evidence type="ECO:0000256" key="1">
    <source>
        <dbReference type="SAM" id="MobiDB-lite"/>
    </source>
</evidence>
<reference evidence="2 3" key="1">
    <citation type="submission" date="2018-02" db="EMBL/GenBank/DDBJ databases">
        <title>Jeotgalibacillus proteolyticum sp. nov. a protease producing bacterium isolated from ocean sediments of Laizhou Bay.</title>
        <authorList>
            <person name="Li Y."/>
        </authorList>
    </citation>
    <scope>NUCLEOTIDE SEQUENCE [LARGE SCALE GENOMIC DNA]</scope>
    <source>
        <strain evidence="2 3">22-7</strain>
    </source>
</reference>
<dbReference type="InterPro" id="IPR035924">
    <property type="entry name" value="FlaG-like_sf"/>
</dbReference>
<dbReference type="InterPro" id="IPR005186">
    <property type="entry name" value="FlaG"/>
</dbReference>
<evidence type="ECO:0000313" key="3">
    <source>
        <dbReference type="Proteomes" id="UP000239047"/>
    </source>
</evidence>
<accession>A0A2S5GB70</accession>
<dbReference type="SUPFAM" id="SSF160214">
    <property type="entry name" value="FlaG-like"/>
    <property type="match status" value="1"/>
</dbReference>
<proteinExistence type="predicted"/>
<gene>
    <name evidence="2" type="ORF">C4B60_11705</name>
</gene>
<protein>
    <submittedName>
        <fullName evidence="2">Flagellar biosynthesis protein FlaG</fullName>
    </submittedName>
</protein>
<feature type="region of interest" description="Disordered" evidence="1">
    <location>
        <begin position="1"/>
        <end position="33"/>
    </location>
</feature>
<dbReference type="NCBIfam" id="NF005834">
    <property type="entry name" value="PRK07738.1"/>
    <property type="match status" value="1"/>
</dbReference>
<keyword evidence="2" id="KW-0282">Flagellum</keyword>
<dbReference type="Proteomes" id="UP000239047">
    <property type="component" value="Unassembled WGS sequence"/>
</dbReference>
<dbReference type="RefSeq" id="WP_104058190.1">
    <property type="nucleotide sequence ID" value="NZ_PREZ01000004.1"/>
</dbReference>
<dbReference type="PANTHER" id="PTHR37166">
    <property type="entry name" value="PROTEIN FLAG"/>
    <property type="match status" value="1"/>
</dbReference>
<dbReference type="PANTHER" id="PTHR37166:SF1">
    <property type="entry name" value="PROTEIN FLAG"/>
    <property type="match status" value="1"/>
</dbReference>
<comment type="caution">
    <text evidence="2">The sequence shown here is derived from an EMBL/GenBank/DDBJ whole genome shotgun (WGS) entry which is preliminary data.</text>
</comment>
<name>A0A2S5GB70_9BACL</name>
<sequence>MMEKGIPSLHPIDLSSRLSPQNTAPAAKQTRTVNEEVELYHGAASSSRIDKDKADKIVKSMNEVLSASPSPTHIKFEYHEKLNEYYVTVVDERTREIVREIPTKRMLDLNASMKELLGIIVDKKS</sequence>
<dbReference type="EMBL" id="PREZ01000004">
    <property type="protein sequence ID" value="PPA70240.1"/>
    <property type="molecule type" value="Genomic_DNA"/>
</dbReference>
<feature type="compositionally biased region" description="Polar residues" evidence="1">
    <location>
        <begin position="16"/>
        <end position="32"/>
    </location>
</feature>
<keyword evidence="2" id="KW-0969">Cilium</keyword>
<dbReference type="AlphaFoldDB" id="A0A2S5GB70"/>